<evidence type="ECO:0000313" key="2">
    <source>
        <dbReference type="Proteomes" id="UP000198816"/>
    </source>
</evidence>
<accession>A0A1H3B0W3</accession>
<protein>
    <submittedName>
        <fullName evidence="1">Cyclopropane-fatty-acyl-phospholipid synthase</fullName>
    </submittedName>
</protein>
<dbReference type="AlphaFoldDB" id="A0A1H3B0W3"/>
<dbReference type="FunFam" id="3.40.50.150:FF:000554">
    <property type="entry name" value="Cation-transporting ATPase"/>
    <property type="match status" value="1"/>
</dbReference>
<organism evidence="1 2">
    <name type="scientific">Thiocapsa roseopersicina</name>
    <dbReference type="NCBI Taxonomy" id="1058"/>
    <lineage>
        <taxon>Bacteria</taxon>
        <taxon>Pseudomonadati</taxon>
        <taxon>Pseudomonadota</taxon>
        <taxon>Gammaproteobacteria</taxon>
        <taxon>Chromatiales</taxon>
        <taxon>Chromatiaceae</taxon>
        <taxon>Thiocapsa</taxon>
    </lineage>
</organism>
<dbReference type="InterPro" id="IPR029063">
    <property type="entry name" value="SAM-dependent_MTases_sf"/>
</dbReference>
<evidence type="ECO:0000313" key="1">
    <source>
        <dbReference type="EMBL" id="SDX35582.1"/>
    </source>
</evidence>
<dbReference type="OrthoDB" id="9782855at2"/>
<reference evidence="2" key="1">
    <citation type="submission" date="2016-10" db="EMBL/GenBank/DDBJ databases">
        <authorList>
            <person name="Varghese N."/>
            <person name="Submissions S."/>
        </authorList>
    </citation>
    <scope>NUCLEOTIDE SEQUENCE [LARGE SCALE GENOMIC DNA]</scope>
    <source>
        <strain evidence="2">DSM 217</strain>
    </source>
</reference>
<dbReference type="Pfam" id="PF02353">
    <property type="entry name" value="CMAS"/>
    <property type="match status" value="1"/>
</dbReference>
<dbReference type="Proteomes" id="UP000198816">
    <property type="component" value="Unassembled WGS sequence"/>
</dbReference>
<keyword evidence="2" id="KW-1185">Reference proteome</keyword>
<gene>
    <name evidence="1" type="ORF">SAMN05421783_12238</name>
</gene>
<sequence>MVRATETAIRWVEQGKVPDSVTRSGIRALLRGRLATLPTEDCEAAIREKRDFIAMMDASPIADVPERANEQHYELPAAFFDLVLGPRRKYSSCYWPDSITSLEEAEEASLAITAERAGIQDGDRVLELGCGWGALSLYLAERFPSCRITGVSNSSGQRAFIEAQRDRRGLKNLEIVTADMNDFQADGQYDRVVSLEMFEHMRNHRKLYARVHDWLKPGGRFLMHIFVHREHPYPFEDVGPSDWMSHYFFAGGIMPSDDLPLHFQEHLKLVTRWRWDGRHYERTLNAWLERMDTARDRVWPILEETYGSDQAGVWWMRWRLFFMACAELFGYRKGQEWYVSHYLFERPA</sequence>
<dbReference type="SUPFAM" id="SSF53335">
    <property type="entry name" value="S-adenosyl-L-methionine-dependent methyltransferases"/>
    <property type="match status" value="1"/>
</dbReference>
<dbReference type="RefSeq" id="WP_093036055.1">
    <property type="nucleotide sequence ID" value="NZ_FNNZ01000022.1"/>
</dbReference>
<dbReference type="PANTHER" id="PTHR43832:SF1">
    <property type="entry name" value="S-ADENOSYL-L-METHIONINE-DEPENDENT METHYLTRANSFERASES SUPERFAMILY PROTEIN"/>
    <property type="match status" value="1"/>
</dbReference>
<name>A0A1H3B0W3_THIRO</name>
<dbReference type="Gene3D" id="3.40.50.150">
    <property type="entry name" value="Vaccinia Virus protein VP39"/>
    <property type="match status" value="1"/>
</dbReference>
<proteinExistence type="predicted"/>
<dbReference type="PANTHER" id="PTHR43832">
    <property type="match status" value="1"/>
</dbReference>
<dbReference type="CDD" id="cd02440">
    <property type="entry name" value="AdoMet_MTases"/>
    <property type="match status" value="1"/>
</dbReference>
<dbReference type="EMBL" id="FNNZ01000022">
    <property type="protein sequence ID" value="SDX35582.1"/>
    <property type="molecule type" value="Genomic_DNA"/>
</dbReference>
<dbReference type="STRING" id="1058.SAMN05421783_12238"/>